<dbReference type="InterPro" id="IPR018170">
    <property type="entry name" value="Aldo/ket_reductase_CS"/>
</dbReference>
<dbReference type="PANTHER" id="PTHR43827">
    <property type="entry name" value="2,5-DIKETO-D-GLUCONIC ACID REDUCTASE"/>
    <property type="match status" value="1"/>
</dbReference>
<organism evidence="6 7">
    <name type="scientific">Cylindrotheca closterium</name>
    <dbReference type="NCBI Taxonomy" id="2856"/>
    <lineage>
        <taxon>Eukaryota</taxon>
        <taxon>Sar</taxon>
        <taxon>Stramenopiles</taxon>
        <taxon>Ochrophyta</taxon>
        <taxon>Bacillariophyta</taxon>
        <taxon>Bacillariophyceae</taxon>
        <taxon>Bacillariophycidae</taxon>
        <taxon>Bacillariales</taxon>
        <taxon>Bacillariaceae</taxon>
        <taxon>Cylindrotheca</taxon>
    </lineage>
</organism>
<feature type="binding site" evidence="3">
    <location>
        <position position="122"/>
    </location>
    <ligand>
        <name>substrate</name>
    </ligand>
</feature>
<dbReference type="GO" id="GO:0016616">
    <property type="term" value="F:oxidoreductase activity, acting on the CH-OH group of donors, NAD or NADP as acceptor"/>
    <property type="evidence" value="ECO:0007669"/>
    <property type="project" value="UniProtKB-ARBA"/>
</dbReference>
<evidence type="ECO:0000313" key="6">
    <source>
        <dbReference type="EMBL" id="CAJ1938242.1"/>
    </source>
</evidence>
<dbReference type="InterPro" id="IPR020471">
    <property type="entry name" value="AKR"/>
</dbReference>
<protein>
    <recommendedName>
        <fullName evidence="5">NADP-dependent oxidoreductase domain-containing protein</fullName>
    </recommendedName>
</protein>
<reference evidence="6" key="1">
    <citation type="submission" date="2023-08" db="EMBL/GenBank/DDBJ databases">
        <authorList>
            <person name="Audoor S."/>
            <person name="Bilcke G."/>
        </authorList>
    </citation>
    <scope>NUCLEOTIDE SEQUENCE</scope>
</reference>
<evidence type="ECO:0000256" key="1">
    <source>
        <dbReference type="ARBA" id="ARBA00023002"/>
    </source>
</evidence>
<feature type="active site" description="Proton donor" evidence="2">
    <location>
        <position position="62"/>
    </location>
</feature>
<accession>A0AAD2CVR9</accession>
<dbReference type="Pfam" id="PF00248">
    <property type="entry name" value="Aldo_ket_red"/>
    <property type="match status" value="1"/>
</dbReference>
<evidence type="ECO:0000256" key="2">
    <source>
        <dbReference type="PIRSR" id="PIRSR000097-1"/>
    </source>
</evidence>
<evidence type="ECO:0000313" key="7">
    <source>
        <dbReference type="Proteomes" id="UP001295423"/>
    </source>
</evidence>
<evidence type="ECO:0000259" key="5">
    <source>
        <dbReference type="Pfam" id="PF00248"/>
    </source>
</evidence>
<evidence type="ECO:0000256" key="3">
    <source>
        <dbReference type="PIRSR" id="PIRSR000097-2"/>
    </source>
</evidence>
<dbReference type="AlphaFoldDB" id="A0AAD2CVR9"/>
<proteinExistence type="predicted"/>
<dbReference type="CDD" id="cd19071">
    <property type="entry name" value="AKR_AKR1-5-like"/>
    <property type="match status" value="1"/>
</dbReference>
<dbReference type="PROSITE" id="PS00798">
    <property type="entry name" value="ALDOKETO_REDUCTASE_1"/>
    <property type="match status" value="1"/>
</dbReference>
<dbReference type="Gene3D" id="3.20.20.100">
    <property type="entry name" value="NADP-dependent oxidoreductase domain"/>
    <property type="match status" value="1"/>
</dbReference>
<evidence type="ECO:0000256" key="4">
    <source>
        <dbReference type="PIRSR" id="PIRSR000097-3"/>
    </source>
</evidence>
<feature type="site" description="Lowers pKa of active site Tyr" evidence="4">
    <location>
        <position position="87"/>
    </location>
</feature>
<dbReference type="SUPFAM" id="SSF51430">
    <property type="entry name" value="NAD(P)-linked oxidoreductase"/>
    <property type="match status" value="1"/>
</dbReference>
<gene>
    <name evidence="6" type="ORF">CYCCA115_LOCUS6042</name>
</gene>
<sequence length="293" mass="33166">MMSTTHEDNTTSDDPFYILNNGTRVPVLAFGLYKIPGTNEGEEIISSAIKSGYRHFDTASLYQNEQILGNAIRKSGIARDRFFVSSKVWNDAQKEGRSAVRDSVEKSLKLLGFVWLDLVYIHWPVPECYIETYKELQALHSEGKIRGIALSNFGIEEYQNLLRSKEMTILPTCNQIEVSPFMYRPGIIDYFEKQNIVVAASKALHRAVGMDEGAVASISRKHLVTPAQIMVRWALQKRLIVVVKTSQVQRMKENRSVLHFALSDEEMQALETLTSPEDIADRAALEIKRRNGA</sequence>
<dbReference type="Proteomes" id="UP001295423">
    <property type="component" value="Unassembled WGS sequence"/>
</dbReference>
<dbReference type="PANTHER" id="PTHR43827:SF13">
    <property type="entry name" value="ALDO_KETO REDUCTASE FAMILY PROTEIN"/>
    <property type="match status" value="1"/>
</dbReference>
<dbReference type="EMBL" id="CAKOGP040000691">
    <property type="protein sequence ID" value="CAJ1938242.1"/>
    <property type="molecule type" value="Genomic_DNA"/>
</dbReference>
<dbReference type="InterPro" id="IPR023210">
    <property type="entry name" value="NADP_OxRdtase_dom"/>
</dbReference>
<name>A0AAD2CVR9_9STRA</name>
<dbReference type="PIRSF" id="PIRSF000097">
    <property type="entry name" value="AKR"/>
    <property type="match status" value="1"/>
</dbReference>
<keyword evidence="7" id="KW-1185">Reference proteome</keyword>
<dbReference type="PRINTS" id="PR00069">
    <property type="entry name" value="ALDKETRDTASE"/>
</dbReference>
<feature type="domain" description="NADP-dependent oxidoreductase" evidence="5">
    <location>
        <begin position="39"/>
        <end position="272"/>
    </location>
</feature>
<comment type="caution">
    <text evidence="6">The sequence shown here is derived from an EMBL/GenBank/DDBJ whole genome shotgun (WGS) entry which is preliminary data.</text>
</comment>
<keyword evidence="1" id="KW-0560">Oxidoreductase</keyword>
<dbReference type="InterPro" id="IPR036812">
    <property type="entry name" value="NAD(P)_OxRdtase_dom_sf"/>
</dbReference>
<dbReference type="PROSITE" id="PS00063">
    <property type="entry name" value="ALDOKETO_REDUCTASE_3"/>
    <property type="match status" value="1"/>
</dbReference>
<dbReference type="FunFam" id="3.20.20.100:FF:000002">
    <property type="entry name" value="2,5-diketo-D-gluconic acid reductase A"/>
    <property type="match status" value="1"/>
</dbReference>